<dbReference type="RefSeq" id="WP_288196152.1">
    <property type="nucleotide sequence ID" value="NZ_LT608334.1"/>
</dbReference>
<dbReference type="InterPro" id="IPR036237">
    <property type="entry name" value="Xyl_isomerase-like_sf"/>
</dbReference>
<dbReference type="Pfam" id="PF01261">
    <property type="entry name" value="AP_endonuc_2"/>
    <property type="match status" value="1"/>
</dbReference>
<evidence type="ECO:0000313" key="2">
    <source>
        <dbReference type="EMBL" id="SCM75831.1"/>
    </source>
</evidence>
<dbReference type="AlphaFoldDB" id="A0A212LE61"/>
<proteinExistence type="predicted"/>
<organism evidence="2">
    <name type="scientific">uncultured Pleomorphomonas sp</name>
    <dbReference type="NCBI Taxonomy" id="442121"/>
    <lineage>
        <taxon>Bacteria</taxon>
        <taxon>Pseudomonadati</taxon>
        <taxon>Pseudomonadota</taxon>
        <taxon>Alphaproteobacteria</taxon>
        <taxon>Hyphomicrobiales</taxon>
        <taxon>Pleomorphomonadaceae</taxon>
        <taxon>Pleomorphomonas</taxon>
        <taxon>environmental samples</taxon>
    </lineage>
</organism>
<reference evidence="2" key="1">
    <citation type="submission" date="2016-08" db="EMBL/GenBank/DDBJ databases">
        <authorList>
            <person name="Seilhamer J.J."/>
        </authorList>
    </citation>
    <scope>NUCLEOTIDE SEQUENCE</scope>
    <source>
        <strain evidence="2">86</strain>
    </source>
</reference>
<dbReference type="InterPro" id="IPR013022">
    <property type="entry name" value="Xyl_isomerase-like_TIM-brl"/>
</dbReference>
<evidence type="ECO:0000259" key="1">
    <source>
        <dbReference type="Pfam" id="PF01261"/>
    </source>
</evidence>
<dbReference type="EMBL" id="FMJD01000007">
    <property type="protein sequence ID" value="SCM75831.1"/>
    <property type="molecule type" value="Genomic_DNA"/>
</dbReference>
<name>A0A212LE61_9HYPH</name>
<gene>
    <name evidence="2" type="ORF">KL86PLE_30278</name>
</gene>
<dbReference type="Gene3D" id="3.20.20.150">
    <property type="entry name" value="Divalent-metal-dependent TIM barrel enzymes"/>
    <property type="match status" value="1"/>
</dbReference>
<dbReference type="SUPFAM" id="SSF51658">
    <property type="entry name" value="Xylose isomerase-like"/>
    <property type="match status" value="1"/>
</dbReference>
<dbReference type="PANTHER" id="PTHR12110:SF21">
    <property type="entry name" value="XYLOSE ISOMERASE-LIKE TIM BARREL DOMAIN-CONTAINING PROTEIN"/>
    <property type="match status" value="1"/>
</dbReference>
<feature type="domain" description="Xylose isomerase-like TIM barrel" evidence="1">
    <location>
        <begin position="20"/>
        <end position="306"/>
    </location>
</feature>
<dbReference type="PANTHER" id="PTHR12110">
    <property type="entry name" value="HYDROXYPYRUVATE ISOMERASE"/>
    <property type="match status" value="1"/>
</dbReference>
<dbReference type="InterPro" id="IPR050312">
    <property type="entry name" value="IolE/XylAMocC-like"/>
</dbReference>
<sequence length="320" mass="34951">MKIGLVSDSLAHLPFPDMLDTAKTLGIEGVEIATGNWSSAPHIDLAGLLESAAARRRFRDEIDRRGLELVALNCSGNPLHPVDGARQSAIAYDTIRLAGAFGLRTVVMMSGLPGGGPDDRCPNWIVSSWPPETQEILAWQWQEKLVPYWQDLVAHAAANGIERLALELHGNQLVYNVPTLLRLRAAVGPTVGANLDPSHLMWMGADPIAAVDALGAAIHHVHAKDAFINAPRAATVGRLENGSLADIPARAWSYITLGYGHDESWWRAFCYRLRMVGYEGWLSIEHEDMLLSRVEGVDRSVKLLKAVMPVEPGDFVPQPV</sequence>
<protein>
    <recommendedName>
        <fullName evidence="1">Xylose isomerase-like TIM barrel domain-containing protein</fullName>
    </recommendedName>
</protein>
<accession>A0A212LE61</accession>